<evidence type="ECO:0000259" key="8">
    <source>
        <dbReference type="PROSITE" id="PS51880"/>
    </source>
</evidence>
<dbReference type="NCBIfam" id="TIGR00691">
    <property type="entry name" value="spoT_relA"/>
    <property type="match status" value="1"/>
</dbReference>
<dbReference type="RefSeq" id="WP_265256667.1">
    <property type="nucleotide sequence ID" value="NZ_QZCV01000001.1"/>
</dbReference>
<dbReference type="PANTHER" id="PTHR21262:SF31">
    <property type="entry name" value="GTP PYROPHOSPHOKINASE"/>
    <property type="match status" value="1"/>
</dbReference>
<dbReference type="Pfam" id="PF13291">
    <property type="entry name" value="ACT_4"/>
    <property type="match status" value="1"/>
</dbReference>
<dbReference type="Pfam" id="PF04607">
    <property type="entry name" value="RelA_SpoT"/>
    <property type="match status" value="1"/>
</dbReference>
<accession>A0ABT3KXU4</accession>
<comment type="similarity">
    <text evidence="5">Belongs to the relA/spoT family.</text>
</comment>
<organism evidence="9 10">
    <name type="scientific">Verminephrobacter aporrectodeae subsp. tuberculatae</name>
    <dbReference type="NCBI Taxonomy" id="1110392"/>
    <lineage>
        <taxon>Bacteria</taxon>
        <taxon>Pseudomonadati</taxon>
        <taxon>Pseudomonadota</taxon>
        <taxon>Betaproteobacteria</taxon>
        <taxon>Burkholderiales</taxon>
        <taxon>Comamonadaceae</taxon>
        <taxon>Verminephrobacter</taxon>
    </lineage>
</organism>
<dbReference type="Gene3D" id="1.10.3210.10">
    <property type="entry name" value="Hypothetical protein af1432"/>
    <property type="match status" value="1"/>
</dbReference>
<dbReference type="PANTHER" id="PTHR21262">
    <property type="entry name" value="GUANOSINE-3',5'-BIS DIPHOSPHATE 3'-PYROPHOSPHOHYDROLASE"/>
    <property type="match status" value="1"/>
</dbReference>
<name>A0ABT3KXU4_9BURK</name>
<dbReference type="SUPFAM" id="SSF81301">
    <property type="entry name" value="Nucleotidyltransferase"/>
    <property type="match status" value="1"/>
</dbReference>
<evidence type="ECO:0000256" key="2">
    <source>
        <dbReference type="ARBA" id="ARBA00029754"/>
    </source>
</evidence>
<dbReference type="EMBL" id="QZCW01000003">
    <property type="protein sequence ID" value="MCW5323148.1"/>
    <property type="molecule type" value="Genomic_DNA"/>
</dbReference>
<dbReference type="PROSITE" id="PS51880">
    <property type="entry name" value="TGS"/>
    <property type="match status" value="1"/>
</dbReference>
<dbReference type="SUPFAM" id="SSF81271">
    <property type="entry name" value="TGS-like"/>
    <property type="match status" value="1"/>
</dbReference>
<dbReference type="CDD" id="cd05399">
    <property type="entry name" value="NT_Rel-Spo_like"/>
    <property type="match status" value="1"/>
</dbReference>
<feature type="domain" description="TGS" evidence="8">
    <location>
        <begin position="407"/>
        <end position="468"/>
    </location>
</feature>
<keyword evidence="10" id="KW-1185">Reference proteome</keyword>
<dbReference type="Gene3D" id="3.10.20.30">
    <property type="match status" value="1"/>
</dbReference>
<dbReference type="PROSITE" id="PS51671">
    <property type="entry name" value="ACT"/>
    <property type="match status" value="1"/>
</dbReference>
<dbReference type="InterPro" id="IPR043519">
    <property type="entry name" value="NT_sf"/>
</dbReference>
<dbReference type="SUPFAM" id="SSF109604">
    <property type="entry name" value="HD-domain/PDEase-like"/>
    <property type="match status" value="1"/>
</dbReference>
<dbReference type="CDD" id="cd04876">
    <property type="entry name" value="ACT_RelA-SpoT"/>
    <property type="match status" value="1"/>
</dbReference>
<proteinExistence type="inferred from homology"/>
<evidence type="ECO:0000256" key="5">
    <source>
        <dbReference type="RuleBase" id="RU003847"/>
    </source>
</evidence>
<evidence type="ECO:0000256" key="6">
    <source>
        <dbReference type="SAM" id="MobiDB-lite"/>
    </source>
</evidence>
<evidence type="ECO:0000256" key="3">
    <source>
        <dbReference type="ARBA" id="ARBA00032407"/>
    </source>
</evidence>
<feature type="region of interest" description="Disordered" evidence="6">
    <location>
        <begin position="563"/>
        <end position="584"/>
    </location>
</feature>
<dbReference type="InterPro" id="IPR004811">
    <property type="entry name" value="RelA/Spo_fam"/>
</dbReference>
<dbReference type="InterPro" id="IPR012676">
    <property type="entry name" value="TGS-like"/>
</dbReference>
<dbReference type="Pfam" id="PF02824">
    <property type="entry name" value="TGS"/>
    <property type="match status" value="1"/>
</dbReference>
<comment type="caution">
    <text evidence="9">The sequence shown here is derived from an EMBL/GenBank/DDBJ whole genome shotgun (WGS) entry which is preliminary data.</text>
</comment>
<dbReference type="InterPro" id="IPR002912">
    <property type="entry name" value="ACT_dom"/>
</dbReference>
<dbReference type="InterPro" id="IPR004095">
    <property type="entry name" value="TGS"/>
</dbReference>
<evidence type="ECO:0000256" key="1">
    <source>
        <dbReference type="ARBA" id="ARBA00019852"/>
    </source>
</evidence>
<dbReference type="SUPFAM" id="SSF55021">
    <property type="entry name" value="ACT-like"/>
    <property type="match status" value="1"/>
</dbReference>
<dbReference type="Gene3D" id="3.30.460.10">
    <property type="entry name" value="Beta Polymerase, domain 2"/>
    <property type="match status" value="1"/>
</dbReference>
<dbReference type="InterPro" id="IPR033655">
    <property type="entry name" value="TGS_RelA/SpoT"/>
</dbReference>
<evidence type="ECO:0000256" key="4">
    <source>
        <dbReference type="ARBA" id="ARBA00033308"/>
    </source>
</evidence>
<gene>
    <name evidence="9" type="ORF">D5039_18975</name>
</gene>
<protein>
    <recommendedName>
        <fullName evidence="1">GTP pyrophosphokinase</fullName>
    </recommendedName>
    <alternativeName>
        <fullName evidence="3">(p)ppGpp synthase</fullName>
    </alternativeName>
    <alternativeName>
        <fullName evidence="2">ATP:GTP 3'-pyrophosphotransferase</fullName>
    </alternativeName>
    <alternativeName>
        <fullName evidence="4">ppGpp synthase I</fullName>
    </alternativeName>
</protein>
<dbReference type="SMART" id="SM00954">
    <property type="entry name" value="RelA_SpoT"/>
    <property type="match status" value="1"/>
</dbReference>
<dbReference type="Pfam" id="PF13328">
    <property type="entry name" value="HD_4"/>
    <property type="match status" value="1"/>
</dbReference>
<evidence type="ECO:0000313" key="10">
    <source>
        <dbReference type="Proteomes" id="UP001208935"/>
    </source>
</evidence>
<evidence type="ECO:0000259" key="7">
    <source>
        <dbReference type="PROSITE" id="PS51671"/>
    </source>
</evidence>
<feature type="domain" description="ACT" evidence="7">
    <location>
        <begin position="666"/>
        <end position="737"/>
    </location>
</feature>
<sequence>MKTKPLVLVSSPPQADAVVQLIAATAQQLPEQLNALARARAFAEPLIAGETLDSGENTLAHADAVAALLKEIGGSEAMQAAAYLEHACMHLNKPEEVIAKTFGAHFATLAMESTKLMRVQQQARAAQHVDDPAVQTENVRKMLLAFSRDLSVVLLHLASRLQTLRYHAANKRPVSPSMARESLQVFAPLANRLGIWQLKWELEDLALRFLEPDTYKKVARLLDEKRGERELYMEQLRARLEADLRARSISASVQGRPKHIYSIVKKMRGKSLDFDQVFDIRALRVIVPTVKDCYAALSWVHEQLQPIVEEFDDYIARPKPNGYQSLHTIVRDADGRPIEIQIRTQAMHEHAEHGVAAHWAYKEAGNKGYAGVSAAGEYDAKIAVLRQLLAWERDLSGAWSNRGLFEDRIYVFTPDAAVVELPQGATPVDFAYAVHTSVGHRCRGAKVDGAMVPLNTPLHNGQTVEIATAKEGRPSRDWLNAELGYLASHRAKAKVRAWFNAQTTHETVARGREAVEKLLQREGRTAVKLDELAAQLGFKSADALFEVVGKDEFSLRNIETLLRPPGPAAQPDEPLLHKKTRSSDSAPKGGVLVVGLASLMTQLAKCCKPAPPDPIRGFVTRGKGVSVHRADCGNFHEMAARSAERVIEVEWGLPKQSALAPVYPVDVTVEAADRQCLLRDVSEVFAREKTNVIGVQTQSVKGTAWMTFTVEVTDSGRLNKVLGSVAAVPGVRSARRR</sequence>
<dbReference type="InterPro" id="IPR045865">
    <property type="entry name" value="ACT-like_dom_sf"/>
</dbReference>
<dbReference type="Proteomes" id="UP001208935">
    <property type="component" value="Unassembled WGS sequence"/>
</dbReference>
<dbReference type="InterPro" id="IPR012675">
    <property type="entry name" value="Beta-grasp_dom_sf"/>
</dbReference>
<comment type="function">
    <text evidence="5">In eubacteria ppGpp (guanosine 3'-diphosphate 5'-diphosphate) is a mediator of the stringent response that coordinates a variety of cellular activities in response to changes in nutritional abundance.</text>
</comment>
<dbReference type="InterPro" id="IPR007685">
    <property type="entry name" value="RelA_SpoT"/>
</dbReference>
<dbReference type="Gene3D" id="3.30.70.260">
    <property type="match status" value="1"/>
</dbReference>
<reference evidence="10" key="1">
    <citation type="submission" date="2023-07" db="EMBL/GenBank/DDBJ databases">
        <title>Verminephrobacter genomes.</title>
        <authorList>
            <person name="Lund M.B."/>
        </authorList>
    </citation>
    <scope>NUCLEOTIDE SEQUENCE [LARGE SCALE GENOMIC DNA]</scope>
    <source>
        <strain evidence="10">AtM5-05</strain>
    </source>
</reference>
<dbReference type="CDD" id="cd01668">
    <property type="entry name" value="TGS_RSH"/>
    <property type="match status" value="1"/>
</dbReference>
<evidence type="ECO:0000313" key="9">
    <source>
        <dbReference type="EMBL" id="MCW5323148.1"/>
    </source>
</evidence>